<reference evidence="4" key="1">
    <citation type="submission" date="2020-06" db="EMBL/GenBank/DDBJ databases">
        <title>WGS assembly of Ceratodon purpureus strain R40.</title>
        <authorList>
            <person name="Carey S.B."/>
            <person name="Jenkins J."/>
            <person name="Shu S."/>
            <person name="Lovell J.T."/>
            <person name="Sreedasyam A."/>
            <person name="Maumus F."/>
            <person name="Tiley G.P."/>
            <person name="Fernandez-Pozo N."/>
            <person name="Barry K."/>
            <person name="Chen C."/>
            <person name="Wang M."/>
            <person name="Lipzen A."/>
            <person name="Daum C."/>
            <person name="Saski C.A."/>
            <person name="Payton A.C."/>
            <person name="Mcbreen J.C."/>
            <person name="Conrad R.E."/>
            <person name="Kollar L.M."/>
            <person name="Olsson S."/>
            <person name="Huttunen S."/>
            <person name="Landis J.B."/>
            <person name="Wickett N.J."/>
            <person name="Johnson M.G."/>
            <person name="Rensing S.A."/>
            <person name="Grimwood J."/>
            <person name="Schmutz J."/>
            <person name="Mcdaniel S.F."/>
        </authorList>
    </citation>
    <scope>NUCLEOTIDE SEQUENCE</scope>
    <source>
        <strain evidence="4">R40</strain>
    </source>
</reference>
<feature type="compositionally biased region" description="Basic and acidic residues" evidence="3">
    <location>
        <begin position="187"/>
        <end position="200"/>
    </location>
</feature>
<keyword evidence="2" id="KW-0804">Transcription</keyword>
<keyword evidence="1" id="KW-0805">Transcription regulation</keyword>
<protein>
    <submittedName>
        <fullName evidence="4">Uncharacterized protein</fullName>
    </submittedName>
</protein>
<proteinExistence type="predicted"/>
<comment type="caution">
    <text evidence="4">The sequence shown here is derived from an EMBL/GenBank/DDBJ whole genome shotgun (WGS) entry which is preliminary data.</text>
</comment>
<accession>A0A8T0J8Y1</accession>
<dbReference type="EMBL" id="CM026421">
    <property type="protein sequence ID" value="KAG0591343.1"/>
    <property type="molecule type" value="Genomic_DNA"/>
</dbReference>
<feature type="region of interest" description="Disordered" evidence="3">
    <location>
        <begin position="165"/>
        <end position="206"/>
    </location>
</feature>
<keyword evidence="5" id="KW-1185">Reference proteome</keyword>
<dbReference type="PROSITE" id="PS50985">
    <property type="entry name" value="GRAS"/>
    <property type="match status" value="1"/>
</dbReference>
<evidence type="ECO:0000256" key="3">
    <source>
        <dbReference type="SAM" id="MobiDB-lite"/>
    </source>
</evidence>
<name>A0A8T0J8Y1_CERPU</name>
<evidence type="ECO:0000256" key="2">
    <source>
        <dbReference type="ARBA" id="ARBA00023163"/>
    </source>
</evidence>
<evidence type="ECO:0000256" key="1">
    <source>
        <dbReference type="ARBA" id="ARBA00023015"/>
    </source>
</evidence>
<organism evidence="4 5">
    <name type="scientific">Ceratodon purpureus</name>
    <name type="common">Fire moss</name>
    <name type="synonym">Dicranum purpureum</name>
    <dbReference type="NCBI Taxonomy" id="3225"/>
    <lineage>
        <taxon>Eukaryota</taxon>
        <taxon>Viridiplantae</taxon>
        <taxon>Streptophyta</taxon>
        <taxon>Embryophyta</taxon>
        <taxon>Bryophyta</taxon>
        <taxon>Bryophytina</taxon>
        <taxon>Bryopsida</taxon>
        <taxon>Dicranidae</taxon>
        <taxon>Pseudoditrichales</taxon>
        <taxon>Ditrichaceae</taxon>
        <taxon>Ceratodon</taxon>
    </lineage>
</organism>
<sequence>MFESAEEPQNDSMPARNLGVIAHCDTGSPRYHGSSPLKPEQRLRSVPPAIPGTGLFGSKMDDFTTLGFGGVSTYGSGGAIQGNEWMESLIIGDLQPCESTESSTLPPVMVDSWENDFTLPRDLRVRVSMEGQDAAGIAELQRPALQQEEYELQHRLRTLQEFGHGAAGPSLQEEPSFDASGPTQHTPRKDVSEAEERSTESDYSGGLDKDHSVHLVHLLLECVTQLEKNHHSTLSTLRRLRDLSSPFGDPMQRVAAYFCDALTRRVARETGEVGHSLGRAVEAPHNSFVACQVLNEACPYMKFSHLTANQAILEAVKGCEAIHIVDFGITHGIQWAALLQAFASQPKKLPPPKVKITGIGVANGGSESSSLSLLATGRRLQSFAEHLSVELEFCPVFLVSMSDFTPESVQLNPDEKLIANFMLQLHEMLSDDGSPSIQRLLKSVACLAPTLLTLTEYDAALNGTEFRPRFIDALHFYCALFDSLDATMPRDCQDRLNVENNYFARQIENIVACDGADRTQRHESSEQWSLHMQNAGYTNVSLSHYAHSQAQQLLWQYCDNFRLQKPSGSLALTWQDRSLITVSAWKCQTTS</sequence>
<dbReference type="Proteomes" id="UP000822688">
    <property type="component" value="Chromosome 1"/>
</dbReference>
<dbReference type="AlphaFoldDB" id="A0A8T0J8Y1"/>
<dbReference type="PANTHER" id="PTHR31636">
    <property type="entry name" value="OSJNBA0084A10.13 PROTEIN-RELATED"/>
    <property type="match status" value="1"/>
</dbReference>
<dbReference type="Pfam" id="PF03514">
    <property type="entry name" value="GRAS"/>
    <property type="match status" value="1"/>
</dbReference>
<evidence type="ECO:0000313" key="5">
    <source>
        <dbReference type="Proteomes" id="UP000822688"/>
    </source>
</evidence>
<gene>
    <name evidence="4" type="ORF">KC19_1G168400</name>
</gene>
<evidence type="ECO:0000313" key="4">
    <source>
        <dbReference type="EMBL" id="KAG0591343.1"/>
    </source>
</evidence>
<dbReference type="InterPro" id="IPR005202">
    <property type="entry name" value="TF_GRAS"/>
</dbReference>